<keyword evidence="3" id="KW-1185">Reference proteome</keyword>
<sequence>MNPRAPPGPSPTPRPPRPRRLPPTSSGGIGRPRGGGTCARTSTADFSPARHLRPRPSLILSLTVPRCDYCYRPTTIDRSQGNRKRSCTARYMFWIQEHNLARGPKIVRRDPLPPHSSYLPFGQCMRSRPKMRNAVGGEFEKILETSGELITSGGSRANGRNRFSISEVLREKPKLGDSLVQLMKYWSGFEYC</sequence>
<reference evidence="2 3" key="1">
    <citation type="submission" date="2020-02" db="EMBL/GenBank/DDBJ databases">
        <authorList>
            <person name="Ferguson B K."/>
        </authorList>
    </citation>
    <scope>NUCLEOTIDE SEQUENCE [LARGE SCALE GENOMIC DNA]</scope>
</reference>
<dbReference type="AlphaFoldDB" id="A0A6H5GPS4"/>
<feature type="compositionally biased region" description="Gly residues" evidence="1">
    <location>
        <begin position="27"/>
        <end position="37"/>
    </location>
</feature>
<proteinExistence type="predicted"/>
<evidence type="ECO:0000313" key="2">
    <source>
        <dbReference type="EMBL" id="CAB0005015.1"/>
    </source>
</evidence>
<organism evidence="2 3">
    <name type="scientific">Nesidiocoris tenuis</name>
    <dbReference type="NCBI Taxonomy" id="355587"/>
    <lineage>
        <taxon>Eukaryota</taxon>
        <taxon>Metazoa</taxon>
        <taxon>Ecdysozoa</taxon>
        <taxon>Arthropoda</taxon>
        <taxon>Hexapoda</taxon>
        <taxon>Insecta</taxon>
        <taxon>Pterygota</taxon>
        <taxon>Neoptera</taxon>
        <taxon>Paraneoptera</taxon>
        <taxon>Hemiptera</taxon>
        <taxon>Heteroptera</taxon>
        <taxon>Panheteroptera</taxon>
        <taxon>Cimicomorpha</taxon>
        <taxon>Miridae</taxon>
        <taxon>Dicyphina</taxon>
        <taxon>Nesidiocoris</taxon>
    </lineage>
</organism>
<name>A0A6H5GPS4_9HEMI</name>
<evidence type="ECO:0000313" key="3">
    <source>
        <dbReference type="Proteomes" id="UP000479000"/>
    </source>
</evidence>
<gene>
    <name evidence="2" type="ORF">NTEN_LOCUS10492</name>
</gene>
<feature type="region of interest" description="Disordered" evidence="1">
    <location>
        <begin position="1"/>
        <end position="50"/>
    </location>
</feature>
<accession>A0A6H5GPS4</accession>
<dbReference type="Proteomes" id="UP000479000">
    <property type="component" value="Unassembled WGS sequence"/>
</dbReference>
<protein>
    <submittedName>
        <fullName evidence="2">Uncharacterized protein</fullName>
    </submittedName>
</protein>
<dbReference type="EMBL" id="CADCXU010015758">
    <property type="protein sequence ID" value="CAB0005015.1"/>
    <property type="molecule type" value="Genomic_DNA"/>
</dbReference>
<feature type="compositionally biased region" description="Pro residues" evidence="1">
    <location>
        <begin position="1"/>
        <end position="15"/>
    </location>
</feature>
<evidence type="ECO:0000256" key="1">
    <source>
        <dbReference type="SAM" id="MobiDB-lite"/>
    </source>
</evidence>